<dbReference type="Proteomes" id="UP001085076">
    <property type="component" value="Miscellaneous, Linkage group lg09"/>
</dbReference>
<protein>
    <recommendedName>
        <fullName evidence="1">AAA-type ATPase N-terminal domain-containing protein</fullName>
    </recommendedName>
</protein>
<evidence type="ECO:0000313" key="2">
    <source>
        <dbReference type="EMBL" id="KAJ0962825.1"/>
    </source>
</evidence>
<accession>A0A9D5BY64</accession>
<evidence type="ECO:0000313" key="3">
    <source>
        <dbReference type="Proteomes" id="UP001085076"/>
    </source>
</evidence>
<gene>
    <name evidence="2" type="ORF">J5N97_027947</name>
</gene>
<proteinExistence type="predicted"/>
<comment type="caution">
    <text evidence="2">The sequence shown here is derived from an EMBL/GenBank/DDBJ whole genome shotgun (WGS) entry which is preliminary data.</text>
</comment>
<dbReference type="EMBL" id="JAGGNH010000009">
    <property type="protein sequence ID" value="KAJ0962825.1"/>
    <property type="molecule type" value="Genomic_DNA"/>
</dbReference>
<dbReference type="Pfam" id="PF14363">
    <property type="entry name" value="AAA_assoc"/>
    <property type="match status" value="1"/>
</dbReference>
<dbReference type="InterPro" id="IPR025753">
    <property type="entry name" value="AAA_N_dom"/>
</dbReference>
<dbReference type="OrthoDB" id="10251412at2759"/>
<reference evidence="2" key="1">
    <citation type="submission" date="2021-03" db="EMBL/GenBank/DDBJ databases">
        <authorList>
            <person name="Li Z."/>
            <person name="Yang C."/>
        </authorList>
    </citation>
    <scope>NUCLEOTIDE SEQUENCE</scope>
    <source>
        <strain evidence="2">Dzin_1.0</strain>
        <tissue evidence="2">Leaf</tissue>
    </source>
</reference>
<evidence type="ECO:0000259" key="1">
    <source>
        <dbReference type="Pfam" id="PF14363"/>
    </source>
</evidence>
<name>A0A9D5BY64_9LILI</name>
<organism evidence="2 3">
    <name type="scientific">Dioscorea zingiberensis</name>
    <dbReference type="NCBI Taxonomy" id="325984"/>
    <lineage>
        <taxon>Eukaryota</taxon>
        <taxon>Viridiplantae</taxon>
        <taxon>Streptophyta</taxon>
        <taxon>Embryophyta</taxon>
        <taxon>Tracheophyta</taxon>
        <taxon>Spermatophyta</taxon>
        <taxon>Magnoliopsida</taxon>
        <taxon>Liliopsida</taxon>
        <taxon>Dioscoreales</taxon>
        <taxon>Dioscoreaceae</taxon>
        <taxon>Dioscorea</taxon>
    </lineage>
</organism>
<feature type="domain" description="AAA-type ATPase N-terminal" evidence="1">
    <location>
        <begin position="40"/>
        <end position="132"/>
    </location>
</feature>
<sequence length="186" mass="21050">MFEARFIRTSGGTDTLVRFTTAISMVATAVFVRTFASNIIPQSLQCYLSDSLSALFTRFSSQITIAIDEFENRNPNRLFKAAETYLGTKASSSTRKLRASKQDDENAIEVSIDFGEEVIDVFLGFEFRWRLVSRESNTPSEARSFQLSFHKKNKELALSTYLPHVLDQAKAIKDKAKTKTLKLLED</sequence>
<reference evidence="2" key="2">
    <citation type="journal article" date="2022" name="Hortic Res">
        <title>The genome of Dioscorea zingiberensis sheds light on the biosynthesis, origin and evolution of the medicinally important diosgenin saponins.</title>
        <authorList>
            <person name="Li Y."/>
            <person name="Tan C."/>
            <person name="Li Z."/>
            <person name="Guo J."/>
            <person name="Li S."/>
            <person name="Chen X."/>
            <person name="Wang C."/>
            <person name="Dai X."/>
            <person name="Yang H."/>
            <person name="Song W."/>
            <person name="Hou L."/>
            <person name="Xu J."/>
            <person name="Tong Z."/>
            <person name="Xu A."/>
            <person name="Yuan X."/>
            <person name="Wang W."/>
            <person name="Yang Q."/>
            <person name="Chen L."/>
            <person name="Sun Z."/>
            <person name="Wang K."/>
            <person name="Pan B."/>
            <person name="Chen J."/>
            <person name="Bao Y."/>
            <person name="Liu F."/>
            <person name="Qi X."/>
            <person name="Gang D.R."/>
            <person name="Wen J."/>
            <person name="Li J."/>
        </authorList>
    </citation>
    <scope>NUCLEOTIDE SEQUENCE</scope>
    <source>
        <strain evidence="2">Dzin_1.0</strain>
    </source>
</reference>
<dbReference type="AlphaFoldDB" id="A0A9D5BY64"/>
<dbReference type="InterPro" id="IPR050747">
    <property type="entry name" value="Mitochondrial_chaperone_BCS1"/>
</dbReference>
<keyword evidence="3" id="KW-1185">Reference proteome</keyword>
<dbReference type="PANTHER" id="PTHR23070">
    <property type="entry name" value="BCS1 AAA-TYPE ATPASE"/>
    <property type="match status" value="1"/>
</dbReference>